<feature type="transmembrane region" description="Helical" evidence="5">
    <location>
        <begin position="300"/>
        <end position="320"/>
    </location>
</feature>
<reference evidence="6 7" key="1">
    <citation type="journal article" date="2020" name="J. Phycol.">
        <title>Comparative genome analysis reveals Cyanidiococcus gen. nov., a new extremophilic red algal genus sister to Cyanidioschyzon (Cyanidioschyzonaceae, Rhodophyta).</title>
        <authorList>
            <person name="Liu S.-L."/>
            <person name="Chiang Y.-R."/>
            <person name="Yoon H.S."/>
            <person name="Fu H.-Y."/>
        </authorList>
    </citation>
    <scope>NUCLEOTIDE SEQUENCE [LARGE SCALE GENOMIC DNA]</scope>
    <source>
        <strain evidence="6 7">THAL066</strain>
    </source>
</reference>
<keyword evidence="1 3" id="KW-0479">Metal-binding</keyword>
<keyword evidence="5" id="KW-0472">Membrane</keyword>
<comment type="similarity">
    <text evidence="4">Belongs to the cytochrome P450 family.</text>
</comment>
<keyword evidence="5" id="KW-1133">Transmembrane helix</keyword>
<dbReference type="GO" id="GO:0004497">
    <property type="term" value="F:monooxygenase activity"/>
    <property type="evidence" value="ECO:0007669"/>
    <property type="project" value="UniProtKB-KW"/>
</dbReference>
<dbReference type="AlphaFoldDB" id="A0A7J7IFE1"/>
<evidence type="ECO:0000256" key="1">
    <source>
        <dbReference type="ARBA" id="ARBA00022723"/>
    </source>
</evidence>
<organism evidence="6 7">
    <name type="scientific">Cyanidiococcus yangmingshanensis</name>
    <dbReference type="NCBI Taxonomy" id="2690220"/>
    <lineage>
        <taxon>Eukaryota</taxon>
        <taxon>Rhodophyta</taxon>
        <taxon>Bangiophyceae</taxon>
        <taxon>Cyanidiales</taxon>
        <taxon>Cyanidiaceae</taxon>
        <taxon>Cyanidiococcus</taxon>
    </lineage>
</organism>
<keyword evidence="3 4" id="KW-0349">Heme</keyword>
<sequence>MHMPLHRGLLFAGTALGTYAIIQLLGSLTTHGRWYWRQWCSRRNQSAGLREVISGAGPLPLPFLGNSLYFTRVGFFRALYESCLKRQVTLLWFASSPLLVVSDANLVKQVLTSRIYEKPRYFGYRSRTVKAALELHQKAELMRERIELGSTPESEANVEDPSRAALLNLIDDSINLIAEDTERFFEMLVAGEFAGKDTYRHIQQFYVKLNCKVLFGLCLSDKEAARIAMAIEKAGDEFSKRMILPQRGLFAWTANVSYIWNTSVLLLFGQRILRHLRSSSHPWIHGWVGKVGRLRQLAKVLGLLMAATQTVPIAASWALISIGSHDKIRRKLVVEARRLLAEHSPEKHLADKADFDAVVTSETIAPASEFSLRHEKLKSNFLSDLFRKDSFIDATIRETLRLYPPFPIIQRQAQCDNFLGDVLVPAGAIVAVVPWLMHHHPAYWNHAEVFDPDRWTSDGSDAYRHGDAPSDYCYIPFGRGRRMCAGNPLAMIELKCLVLFAALREHDWCCVVETRGNRSIENSKIQFPSLTMRPPRFSLRNL</sequence>
<dbReference type="Proteomes" id="UP000530660">
    <property type="component" value="Unassembled WGS sequence"/>
</dbReference>
<evidence type="ECO:0000256" key="3">
    <source>
        <dbReference type="PIRSR" id="PIRSR602403-1"/>
    </source>
</evidence>
<gene>
    <name evidence="6" type="ORF">F1559_001581</name>
</gene>
<evidence type="ECO:0000313" key="6">
    <source>
        <dbReference type="EMBL" id="KAF6001237.1"/>
    </source>
</evidence>
<dbReference type="PRINTS" id="PR00465">
    <property type="entry name" value="EP450IV"/>
</dbReference>
<comment type="caution">
    <text evidence="6">The sequence shown here is derived from an EMBL/GenBank/DDBJ whole genome shotgun (WGS) entry which is preliminary data.</text>
</comment>
<proteinExistence type="inferred from homology"/>
<evidence type="ECO:0000256" key="4">
    <source>
        <dbReference type="RuleBase" id="RU000461"/>
    </source>
</evidence>
<dbReference type="CDD" id="cd00302">
    <property type="entry name" value="cytochrome_P450"/>
    <property type="match status" value="1"/>
</dbReference>
<dbReference type="InterPro" id="IPR017972">
    <property type="entry name" value="Cyt_P450_CS"/>
</dbReference>
<keyword evidence="4" id="KW-0503">Monooxygenase</keyword>
<feature type="transmembrane region" description="Helical" evidence="5">
    <location>
        <begin position="249"/>
        <end position="268"/>
    </location>
</feature>
<evidence type="ECO:0000313" key="7">
    <source>
        <dbReference type="Proteomes" id="UP000530660"/>
    </source>
</evidence>
<dbReference type="InterPro" id="IPR001128">
    <property type="entry name" value="Cyt_P450"/>
</dbReference>
<keyword evidence="5" id="KW-0812">Transmembrane</keyword>
<dbReference type="GO" id="GO:0020037">
    <property type="term" value="F:heme binding"/>
    <property type="evidence" value="ECO:0007669"/>
    <property type="project" value="InterPro"/>
</dbReference>
<dbReference type="PANTHER" id="PTHR24301">
    <property type="entry name" value="THROMBOXANE-A SYNTHASE"/>
    <property type="match status" value="1"/>
</dbReference>
<dbReference type="OrthoDB" id="2023at2759"/>
<dbReference type="Pfam" id="PF00067">
    <property type="entry name" value="p450"/>
    <property type="match status" value="1"/>
</dbReference>
<dbReference type="InterPro" id="IPR002403">
    <property type="entry name" value="Cyt_P450_E_grp-IV"/>
</dbReference>
<feature type="binding site" description="axial binding residue" evidence="3">
    <location>
        <position position="484"/>
    </location>
    <ligand>
        <name>heme</name>
        <dbReference type="ChEBI" id="CHEBI:30413"/>
    </ligand>
    <ligandPart>
        <name>Fe</name>
        <dbReference type="ChEBI" id="CHEBI:18248"/>
    </ligandPart>
</feature>
<dbReference type="GO" id="GO:0005506">
    <property type="term" value="F:iron ion binding"/>
    <property type="evidence" value="ECO:0007669"/>
    <property type="project" value="InterPro"/>
</dbReference>
<keyword evidence="2 3" id="KW-0408">Iron</keyword>
<evidence type="ECO:0008006" key="8">
    <source>
        <dbReference type="Google" id="ProtNLM"/>
    </source>
</evidence>
<name>A0A7J7IFE1_9RHOD</name>
<keyword evidence="7" id="KW-1185">Reference proteome</keyword>
<dbReference type="Gene3D" id="1.10.630.10">
    <property type="entry name" value="Cytochrome P450"/>
    <property type="match status" value="1"/>
</dbReference>
<dbReference type="PRINTS" id="PR00385">
    <property type="entry name" value="P450"/>
</dbReference>
<comment type="cofactor">
    <cofactor evidence="3">
        <name>heme</name>
        <dbReference type="ChEBI" id="CHEBI:30413"/>
    </cofactor>
</comment>
<dbReference type="EMBL" id="VWRR01000015">
    <property type="protein sequence ID" value="KAF6001237.1"/>
    <property type="molecule type" value="Genomic_DNA"/>
</dbReference>
<dbReference type="SUPFAM" id="SSF48264">
    <property type="entry name" value="Cytochrome P450"/>
    <property type="match status" value="1"/>
</dbReference>
<evidence type="ECO:0000256" key="5">
    <source>
        <dbReference type="SAM" id="Phobius"/>
    </source>
</evidence>
<keyword evidence="4" id="KW-0560">Oxidoreductase</keyword>
<evidence type="ECO:0000256" key="2">
    <source>
        <dbReference type="ARBA" id="ARBA00023004"/>
    </source>
</evidence>
<dbReference type="PANTHER" id="PTHR24301:SF2">
    <property type="entry name" value="THROMBOXANE-A SYNTHASE"/>
    <property type="match status" value="1"/>
</dbReference>
<dbReference type="GO" id="GO:0016705">
    <property type="term" value="F:oxidoreductase activity, acting on paired donors, with incorporation or reduction of molecular oxygen"/>
    <property type="evidence" value="ECO:0007669"/>
    <property type="project" value="InterPro"/>
</dbReference>
<dbReference type="PROSITE" id="PS00086">
    <property type="entry name" value="CYTOCHROME_P450"/>
    <property type="match status" value="1"/>
</dbReference>
<accession>A0A7J7IFE1</accession>
<protein>
    <recommendedName>
        <fullName evidence="8">Cytochrome P450</fullName>
    </recommendedName>
</protein>
<dbReference type="InterPro" id="IPR036396">
    <property type="entry name" value="Cyt_P450_sf"/>
</dbReference>